<dbReference type="STRING" id="1432656.X802_00880"/>
<protein>
    <submittedName>
        <fullName evidence="2">Uncharacterized protein</fullName>
    </submittedName>
</protein>
<keyword evidence="1" id="KW-1133">Transmembrane helix</keyword>
<dbReference type="AlphaFoldDB" id="A0A0X1KMX8"/>
<accession>A0A0X1KMX8</accession>
<keyword evidence="3" id="KW-1185">Reference proteome</keyword>
<sequence>MIELIRWALFILVVSMWAFYAVLMLYDVLFRPWRLVEEQIITIERNIETLKRGGWRAKLHSWISMPLWHGDVGRHLKYLLGLRELKRAELELFERLKSERR</sequence>
<evidence type="ECO:0000313" key="3">
    <source>
        <dbReference type="Proteomes" id="UP000062043"/>
    </source>
</evidence>
<evidence type="ECO:0000313" key="2">
    <source>
        <dbReference type="EMBL" id="AJC72623.1"/>
    </source>
</evidence>
<keyword evidence="1" id="KW-0472">Membrane</keyword>
<keyword evidence="1" id="KW-0812">Transmembrane</keyword>
<dbReference type="OrthoDB" id="89301at2157"/>
<dbReference type="Proteomes" id="UP000062043">
    <property type="component" value="Chromosome"/>
</dbReference>
<reference evidence="2 3" key="1">
    <citation type="submission" date="2014-01" db="EMBL/GenBank/DDBJ databases">
        <title>Genome sequencing of Thermococcus guaymasensis.</title>
        <authorList>
            <person name="Zhang X."/>
            <person name="Alvare G."/>
            <person name="Fristensky B."/>
            <person name="Chen L."/>
            <person name="Suen T."/>
            <person name="Chen Q."/>
            <person name="Ma K."/>
        </authorList>
    </citation>
    <scope>NUCLEOTIDE SEQUENCE [LARGE SCALE GENOMIC DNA]</scope>
    <source>
        <strain evidence="2 3">DSM 11113</strain>
    </source>
</reference>
<proteinExistence type="predicted"/>
<name>A0A0X1KMX8_9EURY</name>
<gene>
    <name evidence="2" type="ORF">X802_00880</name>
</gene>
<dbReference type="GeneID" id="27134217"/>
<dbReference type="KEGG" id="tgy:X802_00880"/>
<evidence type="ECO:0000256" key="1">
    <source>
        <dbReference type="SAM" id="Phobius"/>
    </source>
</evidence>
<dbReference type="RefSeq" id="WP_062370182.1">
    <property type="nucleotide sequence ID" value="NZ_CP007140.1"/>
</dbReference>
<dbReference type="EMBL" id="CP007140">
    <property type="protein sequence ID" value="AJC72623.1"/>
    <property type="molecule type" value="Genomic_DNA"/>
</dbReference>
<organism evidence="2 3">
    <name type="scientific">Thermococcus guaymasensis DSM 11113</name>
    <dbReference type="NCBI Taxonomy" id="1432656"/>
    <lineage>
        <taxon>Archaea</taxon>
        <taxon>Methanobacteriati</taxon>
        <taxon>Methanobacteriota</taxon>
        <taxon>Thermococci</taxon>
        <taxon>Thermococcales</taxon>
        <taxon>Thermococcaceae</taxon>
        <taxon>Thermococcus</taxon>
    </lineage>
</organism>
<feature type="transmembrane region" description="Helical" evidence="1">
    <location>
        <begin position="6"/>
        <end position="26"/>
    </location>
</feature>
<dbReference type="PATRIC" id="fig|1432656.3.peg.174"/>